<proteinExistence type="predicted"/>
<feature type="compositionally biased region" description="Polar residues" evidence="1">
    <location>
        <begin position="25"/>
        <end position="36"/>
    </location>
</feature>
<dbReference type="SUPFAM" id="SSF141868">
    <property type="entry name" value="EAL domain-like"/>
    <property type="match status" value="1"/>
</dbReference>
<dbReference type="PROSITE" id="PS50883">
    <property type="entry name" value="EAL"/>
    <property type="match status" value="1"/>
</dbReference>
<dbReference type="InterPro" id="IPR035919">
    <property type="entry name" value="EAL_sf"/>
</dbReference>
<evidence type="ECO:0000259" key="2">
    <source>
        <dbReference type="PROSITE" id="PS50883"/>
    </source>
</evidence>
<dbReference type="EMBL" id="JBHSHC010000051">
    <property type="protein sequence ID" value="MFC4767216.1"/>
    <property type="molecule type" value="Genomic_DNA"/>
</dbReference>
<name>A0ABV9PY69_9BACL</name>
<protein>
    <submittedName>
        <fullName evidence="3">EAL domain-containing protein</fullName>
    </submittedName>
</protein>
<dbReference type="PANTHER" id="PTHR33121:SF76">
    <property type="entry name" value="SIGNALING PROTEIN"/>
    <property type="match status" value="1"/>
</dbReference>
<dbReference type="Proteomes" id="UP001596002">
    <property type="component" value="Unassembled WGS sequence"/>
</dbReference>
<evidence type="ECO:0000313" key="3">
    <source>
        <dbReference type="EMBL" id="MFC4767216.1"/>
    </source>
</evidence>
<gene>
    <name evidence="3" type="ORF">ACFO8Q_07555</name>
</gene>
<reference evidence="4" key="1">
    <citation type="journal article" date="2019" name="Int. J. Syst. Evol. Microbiol.">
        <title>The Global Catalogue of Microorganisms (GCM) 10K type strain sequencing project: providing services to taxonomists for standard genome sequencing and annotation.</title>
        <authorList>
            <consortium name="The Broad Institute Genomics Platform"/>
            <consortium name="The Broad Institute Genome Sequencing Center for Infectious Disease"/>
            <person name="Wu L."/>
            <person name="Ma J."/>
        </authorList>
    </citation>
    <scope>NUCLEOTIDE SEQUENCE [LARGE SCALE GENOMIC DNA]</scope>
    <source>
        <strain evidence="4">WYCCWR 12678</strain>
    </source>
</reference>
<organism evidence="3 4">
    <name type="scientific">Effusibacillus consociatus</name>
    <dbReference type="NCBI Taxonomy" id="1117041"/>
    <lineage>
        <taxon>Bacteria</taxon>
        <taxon>Bacillati</taxon>
        <taxon>Bacillota</taxon>
        <taxon>Bacilli</taxon>
        <taxon>Bacillales</taxon>
        <taxon>Alicyclobacillaceae</taxon>
        <taxon>Effusibacillus</taxon>
    </lineage>
</organism>
<dbReference type="Pfam" id="PF00563">
    <property type="entry name" value="EAL"/>
    <property type="match status" value="1"/>
</dbReference>
<sequence length="267" mass="30012">MKSNANATKHTKIMNIANEGECNQPARSSNSDSTFESSVEKVLKQRSLRSVYQPIIHHKQNSVFAHEALSRPLLNGKPLNPEEWFRKACAYGLTVEADLLAVESALRNFTPVDSSYLFVNVMPTSLGQNAFLYALEDLLREISFSPQDLVFELTEFFDTGFQQIKQTIATLRSYGIRIAIDDVEIENSSLRAIIELEPDFIKVDRSLIQGIAVSEQKQRIVAALLDYIGSREALIAEGVETHEDFKALIKVGVLLSQGYYWSSLCQF</sequence>
<dbReference type="InterPro" id="IPR001633">
    <property type="entry name" value="EAL_dom"/>
</dbReference>
<dbReference type="SMART" id="SM00052">
    <property type="entry name" value="EAL"/>
    <property type="match status" value="1"/>
</dbReference>
<dbReference type="InterPro" id="IPR050706">
    <property type="entry name" value="Cyclic-di-GMP_PDE-like"/>
</dbReference>
<dbReference type="Gene3D" id="3.20.20.450">
    <property type="entry name" value="EAL domain"/>
    <property type="match status" value="1"/>
</dbReference>
<dbReference type="PANTHER" id="PTHR33121">
    <property type="entry name" value="CYCLIC DI-GMP PHOSPHODIESTERASE PDEF"/>
    <property type="match status" value="1"/>
</dbReference>
<keyword evidence="4" id="KW-1185">Reference proteome</keyword>
<feature type="region of interest" description="Disordered" evidence="1">
    <location>
        <begin position="1"/>
        <end position="36"/>
    </location>
</feature>
<dbReference type="RefSeq" id="WP_380025135.1">
    <property type="nucleotide sequence ID" value="NZ_JBHSHC010000051.1"/>
</dbReference>
<accession>A0ABV9PY69</accession>
<evidence type="ECO:0000313" key="4">
    <source>
        <dbReference type="Proteomes" id="UP001596002"/>
    </source>
</evidence>
<comment type="caution">
    <text evidence="3">The sequence shown here is derived from an EMBL/GenBank/DDBJ whole genome shotgun (WGS) entry which is preliminary data.</text>
</comment>
<dbReference type="CDD" id="cd01948">
    <property type="entry name" value="EAL"/>
    <property type="match status" value="1"/>
</dbReference>
<evidence type="ECO:0000256" key="1">
    <source>
        <dbReference type="SAM" id="MobiDB-lite"/>
    </source>
</evidence>
<feature type="domain" description="EAL" evidence="2">
    <location>
        <begin position="32"/>
        <end position="267"/>
    </location>
</feature>